<gene>
    <name evidence="2" type="ORF">Q428_08245</name>
</gene>
<dbReference type="Proteomes" id="UP000019681">
    <property type="component" value="Unassembled WGS sequence"/>
</dbReference>
<dbReference type="InterPro" id="IPR037232">
    <property type="entry name" value="NADH_quin_OxRdtase_su_C/D-like"/>
</dbReference>
<dbReference type="Pfam" id="PF00329">
    <property type="entry name" value="Complex1_30kDa"/>
    <property type="match status" value="1"/>
</dbReference>
<dbReference type="GO" id="GO:0008137">
    <property type="term" value="F:NADH dehydrogenase (ubiquinone) activity"/>
    <property type="evidence" value="ECO:0007669"/>
    <property type="project" value="InterPro"/>
</dbReference>
<dbReference type="InterPro" id="IPR001268">
    <property type="entry name" value="NADH_UbQ_OxRdtase_30kDa_su"/>
</dbReference>
<proteinExistence type="predicted"/>
<comment type="caution">
    <text evidence="2">The sequence shown here is derived from an EMBL/GenBank/DDBJ whole genome shotgun (WGS) entry which is preliminary data.</text>
</comment>
<dbReference type="Gene3D" id="3.30.460.80">
    <property type="entry name" value="NADH:ubiquinone oxidoreductase, 30kDa subunit"/>
    <property type="match status" value="1"/>
</dbReference>
<evidence type="ECO:0000313" key="2">
    <source>
        <dbReference type="EMBL" id="EYE88379.1"/>
    </source>
</evidence>
<dbReference type="OrthoDB" id="1907438at2"/>
<dbReference type="STRING" id="1403537.Q428_08245"/>
<protein>
    <recommendedName>
        <fullName evidence="1">NADH:ubiquinone oxidoreductase 30kDa subunit domain-containing protein</fullName>
    </recommendedName>
</protein>
<feature type="domain" description="NADH:ubiquinone oxidoreductase 30kDa subunit" evidence="1">
    <location>
        <begin position="8"/>
        <end position="105"/>
    </location>
</feature>
<sequence length="127" mass="14565">MQEFKSFEIKKEEIVPLAEKKKKEGIRLLMIQGYVDKEGQVVVCYQYEVGNCIESYKITGEAELPSISHIYDLAAAWPEEELYELMGVNFQGLEMRGRLFMPDTTLEGRGQILVTPLSELKKKMLGE</sequence>
<accession>A0A017RVD3</accession>
<dbReference type="AlphaFoldDB" id="A0A017RVD3"/>
<evidence type="ECO:0000313" key="3">
    <source>
        <dbReference type="Proteomes" id="UP000019681"/>
    </source>
</evidence>
<dbReference type="SUPFAM" id="SSF143243">
    <property type="entry name" value="Nqo5-like"/>
    <property type="match status" value="1"/>
</dbReference>
<organism evidence="2 3">
    <name type="scientific">Fervidicella metallireducens AeB</name>
    <dbReference type="NCBI Taxonomy" id="1403537"/>
    <lineage>
        <taxon>Bacteria</taxon>
        <taxon>Bacillati</taxon>
        <taxon>Bacillota</taxon>
        <taxon>Clostridia</taxon>
        <taxon>Eubacteriales</taxon>
        <taxon>Clostridiaceae</taxon>
        <taxon>Fervidicella</taxon>
    </lineage>
</organism>
<keyword evidence="3" id="KW-1185">Reference proteome</keyword>
<dbReference type="EMBL" id="AZQP01000022">
    <property type="protein sequence ID" value="EYE88379.1"/>
    <property type="molecule type" value="Genomic_DNA"/>
</dbReference>
<reference evidence="2 3" key="1">
    <citation type="journal article" date="2014" name="Genome Announc.">
        <title>Draft Genome Sequence of Fervidicella metallireducens Strain AeBT, an Iron-Reducing Thermoanaerobe from the Great Artesian Basin.</title>
        <authorList>
            <person name="Patel B.K."/>
        </authorList>
    </citation>
    <scope>NUCLEOTIDE SEQUENCE [LARGE SCALE GENOMIC DNA]</scope>
    <source>
        <strain evidence="2 3">AeB</strain>
    </source>
</reference>
<name>A0A017RVD3_9CLOT</name>
<evidence type="ECO:0000259" key="1">
    <source>
        <dbReference type="Pfam" id="PF00329"/>
    </source>
</evidence>
<dbReference type="RefSeq" id="WP_035379804.1">
    <property type="nucleotide sequence ID" value="NZ_AZQP01000022.1"/>
</dbReference>